<accession>A0AC61QTH9</accession>
<keyword evidence="2" id="KW-1185">Reference proteome</keyword>
<dbReference type="Proteomes" id="UP000308886">
    <property type="component" value="Unassembled WGS sequence"/>
</dbReference>
<dbReference type="EMBL" id="SRZC01000003">
    <property type="protein sequence ID" value="TGX83677.1"/>
    <property type="molecule type" value="Genomic_DNA"/>
</dbReference>
<proteinExistence type="predicted"/>
<evidence type="ECO:0000313" key="1">
    <source>
        <dbReference type="EMBL" id="TGX83677.1"/>
    </source>
</evidence>
<sequence>MDYDKIINSYYPKDSKLRDILYVHSQNVADYAMNILNRHPEIKADRQFVYAAAMLHDIGIIRCNAEGIECFGTEPYICHGTIGARMLREESGISSEEVEPFARVCERHTGTGLTKEQIMSRNLPLPPMDLIPETLEEQLICYADKFFSKTHPDRQKTYDHVEHSLMKFGKECVCKFREWHMLFG</sequence>
<evidence type="ECO:0000313" key="2">
    <source>
        <dbReference type="Proteomes" id="UP000308886"/>
    </source>
</evidence>
<comment type="caution">
    <text evidence="1">The sequence shown here is derived from an EMBL/GenBank/DDBJ whole genome shotgun (WGS) entry which is preliminary data.</text>
</comment>
<protein>
    <submittedName>
        <fullName evidence="1">HD domain-containing protein</fullName>
    </submittedName>
</protein>
<organism evidence="1 2">
    <name type="scientific">Palleniella muris</name>
    <dbReference type="NCBI Taxonomy" id="3038145"/>
    <lineage>
        <taxon>Bacteria</taxon>
        <taxon>Pseudomonadati</taxon>
        <taxon>Bacteroidota</taxon>
        <taxon>Bacteroidia</taxon>
        <taxon>Bacteroidales</taxon>
        <taxon>Prevotellaceae</taxon>
        <taxon>Palleniella</taxon>
    </lineage>
</organism>
<name>A0AC61QTH9_9BACT</name>
<gene>
    <name evidence="1" type="ORF">E5358_02360</name>
</gene>
<reference evidence="1" key="1">
    <citation type="submission" date="2019-04" db="EMBL/GenBank/DDBJ databases">
        <title>Microbes associate with the intestines of laboratory mice.</title>
        <authorList>
            <person name="Navarre W."/>
            <person name="Wong E."/>
            <person name="Huang K."/>
            <person name="Tropini C."/>
            <person name="Ng K."/>
            <person name="Yu B."/>
        </authorList>
    </citation>
    <scope>NUCLEOTIDE SEQUENCE</scope>
    <source>
        <strain evidence="1">NM73_A23</strain>
    </source>
</reference>